<evidence type="ECO:0000313" key="2">
    <source>
        <dbReference type="Proteomes" id="UP001232445"/>
    </source>
</evidence>
<sequence>MTGKPREALEEASRENIEYIIEWIKKKVNVVNTAAINPKSFDTDQYEDLLDLYELMRKKNHFTMSELDSILTELGKMRKR</sequence>
<organism evidence="1 2">
    <name type="scientific">Caldalkalibacillus uzonensis</name>
    <dbReference type="NCBI Taxonomy" id="353224"/>
    <lineage>
        <taxon>Bacteria</taxon>
        <taxon>Bacillati</taxon>
        <taxon>Bacillota</taxon>
        <taxon>Bacilli</taxon>
        <taxon>Bacillales</taxon>
        <taxon>Bacillaceae</taxon>
        <taxon>Caldalkalibacillus</taxon>
    </lineage>
</organism>
<evidence type="ECO:0000313" key="1">
    <source>
        <dbReference type="EMBL" id="MDQ0340351.1"/>
    </source>
</evidence>
<dbReference type="EMBL" id="JAUSUQ010000013">
    <property type="protein sequence ID" value="MDQ0340351.1"/>
    <property type="molecule type" value="Genomic_DNA"/>
</dbReference>
<dbReference type="Proteomes" id="UP001232445">
    <property type="component" value="Unassembled WGS sequence"/>
</dbReference>
<dbReference type="InterPro" id="IPR009507">
    <property type="entry name" value="UPF0435"/>
</dbReference>
<gene>
    <name evidence="1" type="ORF">J2S00_003160</name>
</gene>
<comment type="caution">
    <text evidence="1">The sequence shown here is derived from an EMBL/GenBank/DDBJ whole genome shotgun (WGS) entry which is preliminary data.</text>
</comment>
<accession>A0ABU0CWS0</accession>
<protein>
    <submittedName>
        <fullName evidence="1">Uncharacterized protein YfkK (UPF0435 family)</fullName>
    </submittedName>
</protein>
<dbReference type="Pfam" id="PF06569">
    <property type="entry name" value="DUF1128"/>
    <property type="match status" value="1"/>
</dbReference>
<name>A0ABU0CWS0_9BACI</name>
<keyword evidence="2" id="KW-1185">Reference proteome</keyword>
<reference evidence="1 2" key="1">
    <citation type="submission" date="2023-07" db="EMBL/GenBank/DDBJ databases">
        <title>Genomic Encyclopedia of Type Strains, Phase IV (KMG-IV): sequencing the most valuable type-strain genomes for metagenomic binning, comparative biology and taxonomic classification.</title>
        <authorList>
            <person name="Goeker M."/>
        </authorList>
    </citation>
    <scope>NUCLEOTIDE SEQUENCE [LARGE SCALE GENOMIC DNA]</scope>
    <source>
        <strain evidence="1 2">DSM 17740</strain>
    </source>
</reference>
<dbReference type="RefSeq" id="WP_307341819.1">
    <property type="nucleotide sequence ID" value="NZ_JAUSUQ010000013.1"/>
</dbReference>
<proteinExistence type="predicted"/>